<organism evidence="1 2">
    <name type="scientific">Paracraurococcus ruber</name>
    <dbReference type="NCBI Taxonomy" id="77675"/>
    <lineage>
        <taxon>Bacteria</taxon>
        <taxon>Pseudomonadati</taxon>
        <taxon>Pseudomonadota</taxon>
        <taxon>Alphaproteobacteria</taxon>
        <taxon>Acetobacterales</taxon>
        <taxon>Roseomonadaceae</taxon>
        <taxon>Paracraurococcus</taxon>
    </lineage>
</organism>
<proteinExistence type="predicted"/>
<dbReference type="RefSeq" id="WP_133222691.1">
    <property type="nucleotide sequence ID" value="NZ_NRSG01000286.1"/>
</dbReference>
<name>A0ABS1D3F3_9PROT</name>
<evidence type="ECO:0000313" key="1">
    <source>
        <dbReference type="EMBL" id="MBK1661334.1"/>
    </source>
</evidence>
<dbReference type="EMBL" id="NRSG01000286">
    <property type="protein sequence ID" value="MBK1661334.1"/>
    <property type="molecule type" value="Genomic_DNA"/>
</dbReference>
<sequence length="361" mass="39668">MADPDWSEVRIGARADAAFAAARAGDPAPLQALLHGLLEALQVDLLDRLMPEALPLLTAAAPSLPAERWEALWWDATRWCAADAVLHPFLDRVEALFGAHGLWRAMADATRRRLEFGRALAARGLDRVPLLSLGTDCMAFDLPQRFRFGLRQGGRPLFSPFALGAHRPEVVLRALEAGWEGYAPAEALMLLRSAQGVPMVARRDGWAVWNHHCGEHWAEDGFARFRASIASLAARFDTALAGSDAPIAVFVVSSQHPFVPEREGPLLARMLRALERRGGPVPHLVALHTPREPGPLAAAPEGWRVEDRFAAFELPIPRPNYVWWHDQHHALPDGLEFELRIAGWLADAIAGWQARHAAAAA</sequence>
<keyword evidence="2" id="KW-1185">Reference proteome</keyword>
<comment type="caution">
    <text evidence="1">The sequence shown here is derived from an EMBL/GenBank/DDBJ whole genome shotgun (WGS) entry which is preliminary data.</text>
</comment>
<reference evidence="1 2" key="1">
    <citation type="journal article" date="2020" name="Microorganisms">
        <title>Osmotic Adaptation and Compatible Solute Biosynthesis of Phototrophic Bacteria as Revealed from Genome Analyses.</title>
        <authorList>
            <person name="Imhoff J.F."/>
            <person name="Rahn T."/>
            <person name="Kunzel S."/>
            <person name="Keller A."/>
            <person name="Neulinger S.C."/>
        </authorList>
    </citation>
    <scope>NUCLEOTIDE SEQUENCE [LARGE SCALE GENOMIC DNA]</scope>
    <source>
        <strain evidence="1 2">DSM 15382</strain>
    </source>
</reference>
<dbReference type="Proteomes" id="UP000697995">
    <property type="component" value="Unassembled WGS sequence"/>
</dbReference>
<evidence type="ECO:0000313" key="2">
    <source>
        <dbReference type="Proteomes" id="UP000697995"/>
    </source>
</evidence>
<gene>
    <name evidence="1" type="ORF">CKO45_24290</name>
</gene>
<protein>
    <submittedName>
        <fullName evidence="1">Uncharacterized protein</fullName>
    </submittedName>
</protein>
<accession>A0ABS1D3F3</accession>